<organism evidence="1 2">
    <name type="scientific">Rhododendron molle</name>
    <name type="common">Chinese azalea</name>
    <name type="synonym">Azalea mollis</name>
    <dbReference type="NCBI Taxonomy" id="49168"/>
    <lineage>
        <taxon>Eukaryota</taxon>
        <taxon>Viridiplantae</taxon>
        <taxon>Streptophyta</taxon>
        <taxon>Embryophyta</taxon>
        <taxon>Tracheophyta</taxon>
        <taxon>Spermatophyta</taxon>
        <taxon>Magnoliopsida</taxon>
        <taxon>eudicotyledons</taxon>
        <taxon>Gunneridae</taxon>
        <taxon>Pentapetalae</taxon>
        <taxon>asterids</taxon>
        <taxon>Ericales</taxon>
        <taxon>Ericaceae</taxon>
        <taxon>Ericoideae</taxon>
        <taxon>Rhodoreae</taxon>
        <taxon>Rhododendron</taxon>
    </lineage>
</organism>
<accession>A0ACC0LIR5</accession>
<protein>
    <submittedName>
        <fullName evidence="1">Uncharacterized protein</fullName>
    </submittedName>
</protein>
<comment type="caution">
    <text evidence="1">The sequence shown here is derived from an EMBL/GenBank/DDBJ whole genome shotgun (WGS) entry which is preliminary data.</text>
</comment>
<gene>
    <name evidence="1" type="ORF">RHMOL_Rhmol12G0132600</name>
</gene>
<proteinExistence type="predicted"/>
<evidence type="ECO:0000313" key="2">
    <source>
        <dbReference type="Proteomes" id="UP001062846"/>
    </source>
</evidence>
<reference evidence="1" key="1">
    <citation type="submission" date="2022-02" db="EMBL/GenBank/DDBJ databases">
        <title>Plant Genome Project.</title>
        <authorList>
            <person name="Zhang R.-G."/>
        </authorList>
    </citation>
    <scope>NUCLEOTIDE SEQUENCE</scope>
    <source>
        <strain evidence="1">AT1</strain>
    </source>
</reference>
<dbReference type="Proteomes" id="UP001062846">
    <property type="component" value="Chromosome 12"/>
</dbReference>
<evidence type="ECO:0000313" key="1">
    <source>
        <dbReference type="EMBL" id="KAI8528207.1"/>
    </source>
</evidence>
<dbReference type="EMBL" id="CM046399">
    <property type="protein sequence ID" value="KAI8528207.1"/>
    <property type="molecule type" value="Genomic_DNA"/>
</dbReference>
<keyword evidence="2" id="KW-1185">Reference proteome</keyword>
<sequence>MLTLCLKTKTHLVVFESPESDFSLSPDWCMTSITTAVSIDHHRRRLAGVHHLEHSTAHCHHPRLSIYLLDDNCASYRLVGEITSKGHR</sequence>
<name>A0ACC0LIR5_RHOML</name>